<gene>
    <name evidence="2" type="ORF">MANES_10G101288v8</name>
</gene>
<proteinExistence type="predicted"/>
<dbReference type="EMBL" id="CM004396">
    <property type="protein sequence ID" value="OAY39519.1"/>
    <property type="molecule type" value="Genomic_DNA"/>
</dbReference>
<evidence type="ECO:0000256" key="1">
    <source>
        <dbReference type="SAM" id="SignalP"/>
    </source>
</evidence>
<reference evidence="3" key="1">
    <citation type="journal article" date="2016" name="Nat. Biotechnol.">
        <title>Sequencing wild and cultivated cassava and related species reveals extensive interspecific hybridization and genetic diversity.</title>
        <authorList>
            <person name="Bredeson J.V."/>
            <person name="Lyons J.B."/>
            <person name="Prochnik S.E."/>
            <person name="Wu G.A."/>
            <person name="Ha C.M."/>
            <person name="Edsinger-Gonzales E."/>
            <person name="Grimwood J."/>
            <person name="Schmutz J."/>
            <person name="Rabbi I.Y."/>
            <person name="Egesi C."/>
            <person name="Nauluvula P."/>
            <person name="Lebot V."/>
            <person name="Ndunguru J."/>
            <person name="Mkamilo G."/>
            <person name="Bart R.S."/>
            <person name="Setter T.L."/>
            <person name="Gleadow R.M."/>
            <person name="Kulakow P."/>
            <person name="Ferguson M.E."/>
            <person name="Rounsley S."/>
            <person name="Rokhsar D.S."/>
        </authorList>
    </citation>
    <scope>NUCLEOTIDE SEQUENCE [LARGE SCALE GENOMIC DNA]</scope>
    <source>
        <strain evidence="3">cv. AM560-2</strain>
    </source>
</reference>
<comment type="caution">
    <text evidence="2">The sequence shown here is derived from an EMBL/GenBank/DDBJ whole genome shotgun (WGS) entry which is preliminary data.</text>
</comment>
<keyword evidence="1" id="KW-0732">Signal</keyword>
<dbReference type="Gramene" id="Manes.10G101288.1.v8.1">
    <property type="protein sequence ID" value="Manes.10G101288.1.v8.1.CDS.1"/>
    <property type="gene ID" value="Manes.10G101288.v8.1"/>
</dbReference>
<feature type="chain" id="PRO_5013379280" evidence="1">
    <location>
        <begin position="26"/>
        <end position="80"/>
    </location>
</feature>
<evidence type="ECO:0000313" key="2">
    <source>
        <dbReference type="EMBL" id="OAY39519.1"/>
    </source>
</evidence>
<sequence>MASSHFVIFVILLTLSFSCIGVATAGRRLQQLFANFPPLDLPPLPKTPNDFPVPPVVKLPPGLLPSRLPYSFFPFPPAAP</sequence>
<evidence type="ECO:0000313" key="3">
    <source>
        <dbReference type="Proteomes" id="UP000091857"/>
    </source>
</evidence>
<dbReference type="Proteomes" id="UP000091857">
    <property type="component" value="Chromosome 10"/>
</dbReference>
<dbReference type="AlphaFoldDB" id="A0A2C9V4Z9"/>
<accession>A0A2C9V4Z9</accession>
<organism evidence="2 3">
    <name type="scientific">Manihot esculenta</name>
    <name type="common">Cassava</name>
    <name type="synonym">Jatropha manihot</name>
    <dbReference type="NCBI Taxonomy" id="3983"/>
    <lineage>
        <taxon>Eukaryota</taxon>
        <taxon>Viridiplantae</taxon>
        <taxon>Streptophyta</taxon>
        <taxon>Embryophyta</taxon>
        <taxon>Tracheophyta</taxon>
        <taxon>Spermatophyta</taxon>
        <taxon>Magnoliopsida</taxon>
        <taxon>eudicotyledons</taxon>
        <taxon>Gunneridae</taxon>
        <taxon>Pentapetalae</taxon>
        <taxon>rosids</taxon>
        <taxon>fabids</taxon>
        <taxon>Malpighiales</taxon>
        <taxon>Euphorbiaceae</taxon>
        <taxon>Crotonoideae</taxon>
        <taxon>Manihoteae</taxon>
        <taxon>Manihot</taxon>
    </lineage>
</organism>
<protein>
    <submittedName>
        <fullName evidence="2">Uncharacterized protein</fullName>
    </submittedName>
</protein>
<feature type="signal peptide" evidence="1">
    <location>
        <begin position="1"/>
        <end position="25"/>
    </location>
</feature>
<name>A0A2C9V4Z9_MANES</name>
<keyword evidence="3" id="KW-1185">Reference proteome</keyword>